<reference evidence="1" key="1">
    <citation type="submission" date="2021-06" db="EMBL/GenBank/DDBJ databases">
        <title>Parelaphostrongylus tenuis whole genome reference sequence.</title>
        <authorList>
            <person name="Garwood T.J."/>
            <person name="Larsen P.A."/>
            <person name="Fountain-Jones N.M."/>
            <person name="Garbe J.R."/>
            <person name="Macchietto M.G."/>
            <person name="Kania S.A."/>
            <person name="Gerhold R.W."/>
            <person name="Richards J.E."/>
            <person name="Wolf T.M."/>
        </authorList>
    </citation>
    <scope>NUCLEOTIDE SEQUENCE</scope>
    <source>
        <strain evidence="1">MNPRO001-30</strain>
        <tissue evidence="1">Meninges</tissue>
    </source>
</reference>
<protein>
    <submittedName>
        <fullName evidence="1">Uncharacterized protein</fullName>
    </submittedName>
</protein>
<accession>A0AAD5M148</accession>
<sequence>MDERNAVIAAGLQDGSLVFLHAVDEGLQLIRTILVPKTPVDRAILRLRVNPMNHCQLAVAGSDGKLRLLMLNVTVKQ</sequence>
<evidence type="ECO:0000313" key="1">
    <source>
        <dbReference type="EMBL" id="KAJ1348668.1"/>
    </source>
</evidence>
<keyword evidence="2" id="KW-1185">Reference proteome</keyword>
<name>A0AAD5M148_PARTN</name>
<gene>
    <name evidence="1" type="ORF">KIN20_004020</name>
</gene>
<evidence type="ECO:0000313" key="2">
    <source>
        <dbReference type="Proteomes" id="UP001196413"/>
    </source>
</evidence>
<proteinExistence type="predicted"/>
<organism evidence="1 2">
    <name type="scientific">Parelaphostrongylus tenuis</name>
    <name type="common">Meningeal worm</name>
    <dbReference type="NCBI Taxonomy" id="148309"/>
    <lineage>
        <taxon>Eukaryota</taxon>
        <taxon>Metazoa</taxon>
        <taxon>Ecdysozoa</taxon>
        <taxon>Nematoda</taxon>
        <taxon>Chromadorea</taxon>
        <taxon>Rhabditida</taxon>
        <taxon>Rhabditina</taxon>
        <taxon>Rhabditomorpha</taxon>
        <taxon>Strongyloidea</taxon>
        <taxon>Metastrongylidae</taxon>
        <taxon>Parelaphostrongylus</taxon>
    </lineage>
</organism>
<dbReference type="Proteomes" id="UP001196413">
    <property type="component" value="Unassembled WGS sequence"/>
</dbReference>
<dbReference type="AlphaFoldDB" id="A0AAD5M148"/>
<dbReference type="InterPro" id="IPR036322">
    <property type="entry name" value="WD40_repeat_dom_sf"/>
</dbReference>
<dbReference type="SUPFAM" id="SSF50978">
    <property type="entry name" value="WD40 repeat-like"/>
    <property type="match status" value="1"/>
</dbReference>
<comment type="caution">
    <text evidence="1">The sequence shown here is derived from an EMBL/GenBank/DDBJ whole genome shotgun (WGS) entry which is preliminary data.</text>
</comment>
<dbReference type="EMBL" id="JAHQIW010000540">
    <property type="protein sequence ID" value="KAJ1348668.1"/>
    <property type="molecule type" value="Genomic_DNA"/>
</dbReference>